<organism evidence="8 9">
    <name type="scientific">Anaplasma platys</name>
    <dbReference type="NCBI Taxonomy" id="949"/>
    <lineage>
        <taxon>Bacteria</taxon>
        <taxon>Pseudomonadati</taxon>
        <taxon>Pseudomonadota</taxon>
        <taxon>Alphaproteobacteria</taxon>
        <taxon>Rickettsiales</taxon>
        <taxon>Anaplasmataceae</taxon>
        <taxon>Anaplasma</taxon>
    </lineage>
</organism>
<dbReference type="Proteomes" id="UP000500930">
    <property type="component" value="Chromosome"/>
</dbReference>
<dbReference type="GO" id="GO:0008961">
    <property type="term" value="F:phosphatidylglycerol-prolipoprotein diacylglyceryl transferase activity"/>
    <property type="evidence" value="ECO:0007669"/>
    <property type="project" value="UniProtKB-UniRule"/>
</dbReference>
<comment type="pathway">
    <text evidence="7">Protein modification; lipoprotein biosynthesis (diacylglyceryl transfer).</text>
</comment>
<feature type="binding site" evidence="7">
    <location>
        <position position="147"/>
    </location>
    <ligand>
        <name>a 1,2-diacyl-sn-glycero-3-phospho-(1'-sn-glycerol)</name>
        <dbReference type="ChEBI" id="CHEBI:64716"/>
    </ligand>
</feature>
<dbReference type="UniPathway" id="UPA00664"/>
<keyword evidence="2 7" id="KW-1003">Cell membrane</keyword>
<dbReference type="HAMAP" id="MF_01147">
    <property type="entry name" value="Lgt"/>
    <property type="match status" value="1"/>
</dbReference>
<dbReference type="InterPro" id="IPR001640">
    <property type="entry name" value="Lgt"/>
</dbReference>
<proteinExistence type="inferred from homology"/>
<dbReference type="NCBIfam" id="TIGR00544">
    <property type="entry name" value="lgt"/>
    <property type="match status" value="1"/>
</dbReference>
<gene>
    <name evidence="7 8" type="primary">lgt</name>
    <name evidence="8" type="ORF">ANPL_04630</name>
</gene>
<dbReference type="GO" id="GO:0005886">
    <property type="term" value="C:plasma membrane"/>
    <property type="evidence" value="ECO:0007669"/>
    <property type="project" value="UniProtKB-SubCell"/>
</dbReference>
<feature type="transmembrane region" description="Helical" evidence="7">
    <location>
        <begin position="60"/>
        <end position="84"/>
    </location>
</feature>
<dbReference type="EMBL" id="CP046391">
    <property type="protein sequence ID" value="QJC27969.1"/>
    <property type="molecule type" value="Genomic_DNA"/>
</dbReference>
<keyword evidence="5 7" id="KW-1133">Transmembrane helix</keyword>
<protein>
    <recommendedName>
        <fullName evidence="7">Phosphatidylglycerol--prolipoprotein diacylglyceryl transferase</fullName>
        <ecNumber evidence="7">2.5.1.145</ecNumber>
    </recommendedName>
</protein>
<evidence type="ECO:0000313" key="8">
    <source>
        <dbReference type="EMBL" id="QJC27969.1"/>
    </source>
</evidence>
<feature type="transmembrane region" description="Helical" evidence="7">
    <location>
        <begin position="104"/>
        <end position="121"/>
    </location>
</feature>
<dbReference type="PANTHER" id="PTHR30589">
    <property type="entry name" value="PROLIPOPROTEIN DIACYLGLYCERYL TRANSFERASE"/>
    <property type="match status" value="1"/>
</dbReference>
<comment type="function">
    <text evidence="7">Catalyzes the transfer of the diacylglyceryl group from phosphatidylglycerol to the sulfhydryl group of the N-terminal cysteine of a prolipoprotein, the first step in the formation of mature lipoproteins.</text>
</comment>
<evidence type="ECO:0000256" key="3">
    <source>
        <dbReference type="ARBA" id="ARBA00022679"/>
    </source>
</evidence>
<accession>A0A858PZG0</accession>
<dbReference type="AlphaFoldDB" id="A0A858PZG0"/>
<evidence type="ECO:0000313" key="9">
    <source>
        <dbReference type="Proteomes" id="UP000500930"/>
    </source>
</evidence>
<evidence type="ECO:0000256" key="1">
    <source>
        <dbReference type="ARBA" id="ARBA00007150"/>
    </source>
</evidence>
<evidence type="ECO:0000256" key="6">
    <source>
        <dbReference type="ARBA" id="ARBA00023136"/>
    </source>
</evidence>
<feature type="transmembrane region" description="Helical" evidence="7">
    <location>
        <begin position="29"/>
        <end position="48"/>
    </location>
</feature>
<name>A0A858PZG0_9RICK</name>
<evidence type="ECO:0000256" key="4">
    <source>
        <dbReference type="ARBA" id="ARBA00022692"/>
    </source>
</evidence>
<evidence type="ECO:0000256" key="2">
    <source>
        <dbReference type="ARBA" id="ARBA00022475"/>
    </source>
</evidence>
<dbReference type="KEGG" id="aplt:ANPL_04630"/>
<keyword evidence="8" id="KW-0449">Lipoprotein</keyword>
<reference evidence="8 9" key="1">
    <citation type="journal article" date="2020" name="Pathogens">
        <title>First Whole Genome Sequence of Anaplasma platys, an Obligate Intracellular Rickettsial Pathogen of Dogs.</title>
        <authorList>
            <person name="Llanes A."/>
            <person name="Rajeev S."/>
        </authorList>
    </citation>
    <scope>NUCLEOTIDE SEQUENCE [LARGE SCALE GENOMIC DNA]</scope>
    <source>
        <strain evidence="8 9">S3</strain>
    </source>
</reference>
<feature type="transmembrane region" description="Helical" evidence="7">
    <location>
        <begin position="128"/>
        <end position="149"/>
    </location>
</feature>
<dbReference type="PANTHER" id="PTHR30589:SF0">
    <property type="entry name" value="PHOSPHATIDYLGLYCEROL--PROLIPOPROTEIN DIACYLGLYCERYL TRANSFERASE"/>
    <property type="match status" value="1"/>
</dbReference>
<keyword evidence="3 7" id="KW-0808">Transferase</keyword>
<dbReference type="GO" id="GO:0042158">
    <property type="term" value="P:lipoprotein biosynthetic process"/>
    <property type="evidence" value="ECO:0007669"/>
    <property type="project" value="UniProtKB-UniRule"/>
</dbReference>
<evidence type="ECO:0000256" key="5">
    <source>
        <dbReference type="ARBA" id="ARBA00022989"/>
    </source>
</evidence>
<keyword evidence="9" id="KW-1185">Reference proteome</keyword>
<comment type="catalytic activity">
    <reaction evidence="7">
        <text>L-cysteinyl-[prolipoprotein] + a 1,2-diacyl-sn-glycero-3-phospho-(1'-sn-glycerol) = an S-1,2-diacyl-sn-glyceryl-L-cysteinyl-[prolipoprotein] + sn-glycerol 1-phosphate + H(+)</text>
        <dbReference type="Rhea" id="RHEA:56712"/>
        <dbReference type="Rhea" id="RHEA-COMP:14679"/>
        <dbReference type="Rhea" id="RHEA-COMP:14680"/>
        <dbReference type="ChEBI" id="CHEBI:15378"/>
        <dbReference type="ChEBI" id="CHEBI:29950"/>
        <dbReference type="ChEBI" id="CHEBI:57685"/>
        <dbReference type="ChEBI" id="CHEBI:64716"/>
        <dbReference type="ChEBI" id="CHEBI:140658"/>
        <dbReference type="EC" id="2.5.1.145"/>
    </reaction>
</comment>
<dbReference type="RefSeq" id="WP_169193557.1">
    <property type="nucleotide sequence ID" value="NZ_CP046391.1"/>
</dbReference>
<dbReference type="EC" id="2.5.1.145" evidence="7"/>
<comment type="similarity">
    <text evidence="1 7">Belongs to the Lgt family.</text>
</comment>
<keyword evidence="4 7" id="KW-0812">Transmembrane</keyword>
<sequence length="278" mass="31332">MSICLSAQNAIEWLISIDPVALKIGLFEIRWYALAYLLGVLFFYWHIGKVGRFLPERKDFVEALLSWLIVGGILGGRAAYVFIYHPGFYLEFPTEIIKLWHGGMSFHGGVIGALLSMSIVCRRYQVSYLHVLDLFTCAAPLGIFLGRIANLVNGELYGKVTNMCLGVTFPDAEPALTRHPTQVYEAICEGLLPLIFMNALLKFTPLPQRPGVLAFTYCGWYGLVRCMIEIWREPDYELDLPVSLSMGQILSIPMILGSLIMLFIIIKKHRKHTNVSAE</sequence>
<comment type="subcellular location">
    <subcellularLocation>
        <location evidence="7">Cell membrane</location>
        <topology evidence="7">Multi-pass membrane protein</topology>
    </subcellularLocation>
</comment>
<dbReference type="Pfam" id="PF01790">
    <property type="entry name" value="LGT"/>
    <property type="match status" value="1"/>
</dbReference>
<evidence type="ECO:0000256" key="7">
    <source>
        <dbReference type="HAMAP-Rule" id="MF_01147"/>
    </source>
</evidence>
<feature type="transmembrane region" description="Helical" evidence="7">
    <location>
        <begin position="243"/>
        <end position="266"/>
    </location>
</feature>
<keyword evidence="6 7" id="KW-0472">Membrane</keyword>